<name>A0A0B2V7S5_TOXCA</name>
<protein>
    <submittedName>
        <fullName evidence="2">Uncharacterized protein</fullName>
    </submittedName>
</protein>
<organism evidence="2 3">
    <name type="scientific">Toxocara canis</name>
    <name type="common">Canine roundworm</name>
    <dbReference type="NCBI Taxonomy" id="6265"/>
    <lineage>
        <taxon>Eukaryota</taxon>
        <taxon>Metazoa</taxon>
        <taxon>Ecdysozoa</taxon>
        <taxon>Nematoda</taxon>
        <taxon>Chromadorea</taxon>
        <taxon>Rhabditida</taxon>
        <taxon>Spirurina</taxon>
        <taxon>Ascaridomorpha</taxon>
        <taxon>Ascaridoidea</taxon>
        <taxon>Toxocaridae</taxon>
        <taxon>Toxocara</taxon>
    </lineage>
</organism>
<accession>A0A0B2V7S5</accession>
<evidence type="ECO:0000313" key="3">
    <source>
        <dbReference type="Proteomes" id="UP000031036"/>
    </source>
</evidence>
<dbReference type="Proteomes" id="UP000031036">
    <property type="component" value="Unassembled WGS sequence"/>
</dbReference>
<proteinExistence type="predicted"/>
<sequence length="160" mass="18446">MYVNESVAETEDEDCTSPRSSSCGRVRDLARRFERTPSRCRNSVRKTAALKSGQRTNDTEKCAAPEKPVRLHVGLCRRKGSMKKKSKSHLDIAFADSKGYLSRQNSMRKSRSNNEYLSDYLRSLPYEILRLFHSEFEVVCKADFCVPPVFAVDLCYHRKR</sequence>
<reference evidence="2 3" key="1">
    <citation type="submission" date="2014-11" db="EMBL/GenBank/DDBJ databases">
        <title>Genetic blueprint of the zoonotic pathogen Toxocara canis.</title>
        <authorList>
            <person name="Zhu X.-Q."/>
            <person name="Korhonen P.K."/>
            <person name="Cai H."/>
            <person name="Young N.D."/>
            <person name="Nejsum P."/>
            <person name="von Samson-Himmelstjerna G."/>
            <person name="Boag P.R."/>
            <person name="Tan P."/>
            <person name="Li Q."/>
            <person name="Min J."/>
            <person name="Yang Y."/>
            <person name="Wang X."/>
            <person name="Fang X."/>
            <person name="Hall R.S."/>
            <person name="Hofmann A."/>
            <person name="Sternberg P.W."/>
            <person name="Jex A.R."/>
            <person name="Gasser R.B."/>
        </authorList>
    </citation>
    <scope>NUCLEOTIDE SEQUENCE [LARGE SCALE GENOMIC DNA]</scope>
    <source>
        <strain evidence="2">PN_DK_2014</strain>
    </source>
</reference>
<feature type="region of interest" description="Disordered" evidence="1">
    <location>
        <begin position="1"/>
        <end position="22"/>
    </location>
</feature>
<evidence type="ECO:0000313" key="2">
    <source>
        <dbReference type="EMBL" id="KHN79486.1"/>
    </source>
</evidence>
<dbReference type="EMBL" id="JPKZ01001904">
    <property type="protein sequence ID" value="KHN79486.1"/>
    <property type="molecule type" value="Genomic_DNA"/>
</dbReference>
<keyword evidence="3" id="KW-1185">Reference proteome</keyword>
<gene>
    <name evidence="2" type="ORF">Tcan_04830</name>
</gene>
<evidence type="ECO:0000256" key="1">
    <source>
        <dbReference type="SAM" id="MobiDB-lite"/>
    </source>
</evidence>
<comment type="caution">
    <text evidence="2">The sequence shown here is derived from an EMBL/GenBank/DDBJ whole genome shotgun (WGS) entry which is preliminary data.</text>
</comment>
<dbReference type="AlphaFoldDB" id="A0A0B2V7S5"/>